<sequence>MTGDPPNTANAVNNNGDESVAASKLSIKNPKKPPIPPMTAQNGRYVAPRYMQPRPSSHSTAATQSSAHRQSTSSTSTPAFLAPTTYTKTAAMSSRSMAIEKRPSSTLGRRSHPAAAEQPRKSTTNSDVQSTAVSRITSVVSDPHTKKIPAATYVPNSLNHASTEGHVASASRDGLKVQPSTVKHSSTAHSQSVNADDERLILNARMLQIQLIRLRTQKAFSAQTAAAHTQLKHAAAYIMQLQIQIATQQQQEALRNHLVESVDKLKIQQKSTSLIKAHFQSFTENYTNILSIIEATSKLIRLNGISVPDQDSLIHVLDRASKHAARIFPSHLNPSELADAVKTSKSEHDSIVHMVKSIKDSVAQCNEETDIAMISLSRKVQQVELVDKVPDIFQ</sequence>
<feature type="compositionally biased region" description="Low complexity" evidence="1">
    <location>
        <begin position="56"/>
        <end position="77"/>
    </location>
</feature>
<evidence type="ECO:0000313" key="3">
    <source>
        <dbReference type="Proteomes" id="UP001648503"/>
    </source>
</evidence>
<feature type="compositionally biased region" description="Polar residues" evidence="1">
    <location>
        <begin position="178"/>
        <end position="193"/>
    </location>
</feature>
<feature type="compositionally biased region" description="Polar residues" evidence="1">
    <location>
        <begin position="121"/>
        <end position="140"/>
    </location>
</feature>
<evidence type="ECO:0000313" key="2">
    <source>
        <dbReference type="EMBL" id="KAH6599761.1"/>
    </source>
</evidence>
<protein>
    <submittedName>
        <fullName evidence="2">Uncharacterized protein</fullName>
    </submittedName>
</protein>
<feature type="region of interest" description="Disordered" evidence="1">
    <location>
        <begin position="1"/>
        <end position="193"/>
    </location>
</feature>
<evidence type="ECO:0000256" key="1">
    <source>
        <dbReference type="SAM" id="MobiDB-lite"/>
    </source>
</evidence>
<keyword evidence="3" id="KW-1185">Reference proteome</keyword>
<feature type="compositionally biased region" description="Polar residues" evidence="1">
    <location>
        <begin position="1"/>
        <end position="17"/>
    </location>
</feature>
<gene>
    <name evidence="2" type="ORF">BASA50_002786</name>
</gene>
<proteinExistence type="predicted"/>
<organism evidence="2 3">
    <name type="scientific">Batrachochytrium salamandrivorans</name>
    <dbReference type="NCBI Taxonomy" id="1357716"/>
    <lineage>
        <taxon>Eukaryota</taxon>
        <taxon>Fungi</taxon>
        <taxon>Fungi incertae sedis</taxon>
        <taxon>Chytridiomycota</taxon>
        <taxon>Chytridiomycota incertae sedis</taxon>
        <taxon>Chytridiomycetes</taxon>
        <taxon>Rhizophydiales</taxon>
        <taxon>Rhizophydiales incertae sedis</taxon>
        <taxon>Batrachochytrium</taxon>
    </lineage>
</organism>
<dbReference type="Proteomes" id="UP001648503">
    <property type="component" value="Unassembled WGS sequence"/>
</dbReference>
<dbReference type="EMBL" id="JAFCIX010000060">
    <property type="protein sequence ID" value="KAH6599761.1"/>
    <property type="molecule type" value="Genomic_DNA"/>
</dbReference>
<comment type="caution">
    <text evidence="2">The sequence shown here is derived from an EMBL/GenBank/DDBJ whole genome shotgun (WGS) entry which is preliminary data.</text>
</comment>
<accession>A0ABQ8FKA4</accession>
<reference evidence="2 3" key="1">
    <citation type="submission" date="2021-02" db="EMBL/GenBank/DDBJ databases">
        <title>Variation within the Batrachochytrium salamandrivorans European outbreak.</title>
        <authorList>
            <person name="Kelly M."/>
            <person name="Pasmans F."/>
            <person name="Shea T.P."/>
            <person name="Munoz J.F."/>
            <person name="Carranza S."/>
            <person name="Cuomo C.A."/>
            <person name="Martel A."/>
        </authorList>
    </citation>
    <scope>NUCLEOTIDE SEQUENCE [LARGE SCALE GENOMIC DNA]</scope>
    <source>
        <strain evidence="2 3">AMFP18/2</strain>
    </source>
</reference>
<feature type="compositionally biased region" description="Polar residues" evidence="1">
    <location>
        <begin position="84"/>
        <end position="96"/>
    </location>
</feature>
<name>A0ABQ8FKA4_9FUNG</name>